<gene>
    <name evidence="1" type="ORF">GX50_03403</name>
</gene>
<organism evidence="1 2">
    <name type="scientific">[Emmonsia] crescens</name>
    <dbReference type="NCBI Taxonomy" id="73230"/>
    <lineage>
        <taxon>Eukaryota</taxon>
        <taxon>Fungi</taxon>
        <taxon>Dikarya</taxon>
        <taxon>Ascomycota</taxon>
        <taxon>Pezizomycotina</taxon>
        <taxon>Eurotiomycetes</taxon>
        <taxon>Eurotiomycetidae</taxon>
        <taxon>Onygenales</taxon>
        <taxon>Ajellomycetaceae</taxon>
        <taxon>Emergomyces</taxon>
    </lineage>
</organism>
<evidence type="ECO:0000313" key="2">
    <source>
        <dbReference type="Proteomes" id="UP000226031"/>
    </source>
</evidence>
<dbReference type="AlphaFoldDB" id="A0A2B7ZIE6"/>
<reference evidence="1" key="1">
    <citation type="submission" date="2017-10" db="EMBL/GenBank/DDBJ databases">
        <title>Comparative genomics in systemic dimorphic fungi from Ajellomycetaceae.</title>
        <authorList>
            <person name="Munoz J.F."/>
            <person name="Mcewen J.G."/>
            <person name="Clay O.K."/>
            <person name="Cuomo C.A."/>
        </authorList>
    </citation>
    <scope>NUCLEOTIDE SEQUENCE [LARGE SCALE GENOMIC DNA]</scope>
    <source>
        <strain evidence="1">UAMH4076</strain>
    </source>
</reference>
<dbReference type="EMBL" id="PDND01000055">
    <property type="protein sequence ID" value="PGH33746.1"/>
    <property type="molecule type" value="Genomic_DNA"/>
</dbReference>
<accession>A0A2B7ZIE6</accession>
<name>A0A2B7ZIE6_9EURO</name>
<comment type="caution">
    <text evidence="1">The sequence shown here is derived from an EMBL/GenBank/DDBJ whole genome shotgun (WGS) entry which is preliminary data.</text>
</comment>
<keyword evidence="2" id="KW-1185">Reference proteome</keyword>
<sequence>MLISAVALPNPLPKLEVSTSQAEIDLDETISFNATEHTLSSRGTPVGVRCFEHNWAADGLYALSEVGKKDDLEGKNIYDVAGRFCYQLNGRKISANDPTVGKRYWFRNVFKTSPLPFVPVTTRIVNAVRVPGTVTGKRWTV</sequence>
<dbReference type="VEuPathDB" id="FungiDB:EMCG_00676"/>
<protein>
    <submittedName>
        <fullName evidence="1">Uncharacterized protein</fullName>
    </submittedName>
</protein>
<proteinExistence type="predicted"/>
<dbReference type="Proteomes" id="UP000226031">
    <property type="component" value="Unassembled WGS sequence"/>
</dbReference>
<evidence type="ECO:0000313" key="1">
    <source>
        <dbReference type="EMBL" id="PGH33746.1"/>
    </source>
</evidence>